<dbReference type="InterPro" id="IPR050515">
    <property type="entry name" value="Beta-lactam/transpept"/>
</dbReference>
<dbReference type="PANTHER" id="PTHR30627">
    <property type="entry name" value="PEPTIDOGLYCAN D,D-TRANSPEPTIDASE"/>
    <property type="match status" value="1"/>
</dbReference>
<dbReference type="Pfam" id="PF00905">
    <property type="entry name" value="Transpeptidase"/>
    <property type="match status" value="1"/>
</dbReference>
<dbReference type="SUPFAM" id="SSF56601">
    <property type="entry name" value="beta-lactamase/transpeptidase-like"/>
    <property type="match status" value="1"/>
</dbReference>
<protein>
    <recommendedName>
        <fullName evidence="2">Penicillin-binding protein transpeptidase domain-containing protein</fullName>
    </recommendedName>
</protein>
<evidence type="ECO:0000256" key="1">
    <source>
        <dbReference type="SAM" id="MobiDB-lite"/>
    </source>
</evidence>
<keyword evidence="4" id="KW-1185">Reference proteome</keyword>
<dbReference type="GO" id="GO:0008658">
    <property type="term" value="F:penicillin binding"/>
    <property type="evidence" value="ECO:0007669"/>
    <property type="project" value="InterPro"/>
</dbReference>
<proteinExistence type="predicted"/>
<organism evidence="3 4">
    <name type="scientific">Defluviicoccus vanus</name>
    <dbReference type="NCBI Taxonomy" id="111831"/>
    <lineage>
        <taxon>Bacteria</taxon>
        <taxon>Pseudomonadati</taxon>
        <taxon>Pseudomonadota</taxon>
        <taxon>Alphaproteobacteria</taxon>
        <taxon>Rhodospirillales</taxon>
        <taxon>Rhodospirillaceae</taxon>
        <taxon>Defluviicoccus</taxon>
    </lineage>
</organism>
<reference evidence="3 4" key="1">
    <citation type="submission" date="2020-05" db="EMBL/GenBank/DDBJ databases">
        <title>Complete closed genome sequence of Defluviicoccus vanus.</title>
        <authorList>
            <person name="Bessarab I."/>
            <person name="Arumugam K."/>
            <person name="Maszenan A.M."/>
            <person name="Seviour R.J."/>
            <person name="Williams R.B."/>
        </authorList>
    </citation>
    <scope>NUCLEOTIDE SEQUENCE [LARGE SCALE GENOMIC DNA]</scope>
    <source>
        <strain evidence="3 4">Ben 114</strain>
    </source>
</reference>
<feature type="region of interest" description="Disordered" evidence="1">
    <location>
        <begin position="342"/>
        <end position="361"/>
    </location>
</feature>
<dbReference type="InterPro" id="IPR012338">
    <property type="entry name" value="Beta-lactam/transpept-like"/>
</dbReference>
<feature type="compositionally biased region" description="Low complexity" evidence="1">
    <location>
        <begin position="352"/>
        <end position="361"/>
    </location>
</feature>
<dbReference type="GO" id="GO:0071972">
    <property type="term" value="F:peptidoglycan L,D-transpeptidase activity"/>
    <property type="evidence" value="ECO:0007669"/>
    <property type="project" value="TreeGrafter"/>
</dbReference>
<dbReference type="EMBL" id="CP053923">
    <property type="protein sequence ID" value="QNT69049.1"/>
    <property type="molecule type" value="Genomic_DNA"/>
</dbReference>
<dbReference type="RefSeq" id="WP_190262561.1">
    <property type="nucleotide sequence ID" value="NZ_CP053923.1"/>
</dbReference>
<name>A0A7H1N013_9PROT</name>
<dbReference type="InterPro" id="IPR001460">
    <property type="entry name" value="PCN-bd_Tpept"/>
</dbReference>
<dbReference type="Gene3D" id="3.40.710.10">
    <property type="entry name" value="DD-peptidase/beta-lactamase superfamily"/>
    <property type="match status" value="1"/>
</dbReference>
<dbReference type="AlphaFoldDB" id="A0A7H1N013"/>
<dbReference type="PANTHER" id="PTHR30627:SF2">
    <property type="entry name" value="PEPTIDOGLYCAN D,D-TRANSPEPTIDASE MRDA"/>
    <property type="match status" value="1"/>
</dbReference>
<evidence type="ECO:0000259" key="2">
    <source>
        <dbReference type="Pfam" id="PF00905"/>
    </source>
</evidence>
<accession>A0A7H1N013</accession>
<sequence length="361" mass="38401">MLTGDVLALVSSPGYDPNAFSRGITLNEWRQLTRNPKAPLINKAIAGQYAPGSTFKPVVALAALEHGVVTPTTAVNCRGQINLGTNVFHCWKRGGHGTVTLRSALSQSCDVYFYEAARRIGVDRISEMGHRLGLGSPVGIDLPHERSGLMPTQEWKEKVFKRPWATGETLVCGIGQGYVLATPLQLAVMTARIASGCEVMPRVALPVEDPGIDPASNAPPPLNIPPQYLKLVREGMTDVVARGTAARAAIREAGFEMAGKTGTSQVRTITKAERSRGVIKNENLPWEKRDHALFIGYAPVNAPRYAVAVIVEHGGGGSKVAAPIARDVLFAAQRLARDRSYDISAGTGPGTGAAQAKKGPA</sequence>
<evidence type="ECO:0000313" key="3">
    <source>
        <dbReference type="EMBL" id="QNT69049.1"/>
    </source>
</evidence>
<dbReference type="GO" id="GO:0071555">
    <property type="term" value="P:cell wall organization"/>
    <property type="evidence" value="ECO:0007669"/>
    <property type="project" value="TreeGrafter"/>
</dbReference>
<evidence type="ECO:0000313" key="4">
    <source>
        <dbReference type="Proteomes" id="UP000516369"/>
    </source>
</evidence>
<dbReference type="KEGG" id="dvn:HQ394_06395"/>
<gene>
    <name evidence="3" type="ORF">HQ394_06395</name>
</gene>
<feature type="domain" description="Penicillin-binding protein transpeptidase" evidence="2">
    <location>
        <begin position="3"/>
        <end position="329"/>
    </location>
</feature>
<dbReference type="GO" id="GO:0005886">
    <property type="term" value="C:plasma membrane"/>
    <property type="evidence" value="ECO:0007669"/>
    <property type="project" value="TreeGrafter"/>
</dbReference>
<dbReference type="Proteomes" id="UP000516369">
    <property type="component" value="Chromosome"/>
</dbReference>